<protein>
    <submittedName>
        <fullName evidence="2">Uncharacterized protein</fullName>
    </submittedName>
</protein>
<evidence type="ECO:0000256" key="1">
    <source>
        <dbReference type="SAM" id="Coils"/>
    </source>
</evidence>
<reference evidence="2" key="1">
    <citation type="journal article" date="2020" name="Nature">
        <title>Giant virus diversity and host interactions through global metagenomics.</title>
        <authorList>
            <person name="Schulz F."/>
            <person name="Roux S."/>
            <person name="Paez-Espino D."/>
            <person name="Jungbluth S."/>
            <person name="Walsh D.A."/>
            <person name="Denef V.J."/>
            <person name="McMahon K.D."/>
            <person name="Konstantinidis K.T."/>
            <person name="Eloe-Fadrosh E.A."/>
            <person name="Kyrpides N.C."/>
            <person name="Woyke T."/>
        </authorList>
    </citation>
    <scope>NUCLEOTIDE SEQUENCE</scope>
    <source>
        <strain evidence="2">GVMAG-M-3300010160-4</strain>
    </source>
</reference>
<accession>A0A6C0BCI3</accession>
<dbReference type="EMBL" id="MN739122">
    <property type="protein sequence ID" value="QHS89977.1"/>
    <property type="molecule type" value="Genomic_DNA"/>
</dbReference>
<keyword evidence="1" id="KW-0175">Coiled coil</keyword>
<name>A0A6C0BCI3_9ZZZZ</name>
<sequence length="269" mass="30806">MVTLQSLIEQHTNYDKFLTHFGLNPQNYQTKKDKFFALVDKSIEAGALDFKEIALAESPFFKESLSGSTNIYEASLKVLRMTQNSLNESKDEVLKIKQQLDEISSQVDDLVTVSNVNQSSFPSDISKSFFPSDIIKPFFPVSKTQSYSSINDVRIENSINSLLNKYSNVDQTQYLDLDLYLSSGIVKYLTIPDDDDDERNFFIFKFPNEIIPIEEFEDGKDYSDYYAICFKYPEGLFNYEDVDVDVGEVSVKYDKIMAESLAQKLSLIV</sequence>
<evidence type="ECO:0000313" key="2">
    <source>
        <dbReference type="EMBL" id="QHS89977.1"/>
    </source>
</evidence>
<dbReference type="AlphaFoldDB" id="A0A6C0BCI3"/>
<feature type="coiled-coil region" evidence="1">
    <location>
        <begin position="79"/>
        <end position="106"/>
    </location>
</feature>
<proteinExistence type="predicted"/>
<organism evidence="2">
    <name type="scientific">viral metagenome</name>
    <dbReference type="NCBI Taxonomy" id="1070528"/>
    <lineage>
        <taxon>unclassified sequences</taxon>
        <taxon>metagenomes</taxon>
        <taxon>organismal metagenomes</taxon>
    </lineage>
</organism>